<dbReference type="AlphaFoldDB" id="A0A068UBL3"/>
<protein>
    <submittedName>
        <fullName evidence="1">Uncharacterized protein</fullName>
    </submittedName>
</protein>
<accession>A0A068UBL3</accession>
<sequence>MNRKGWEILGHPLAQISSQKIYFETPLLSSSAAPSTIPPPLPPLSTATPTSALLADLLDYNSIMRPSGSVPNLEARPFSIFSIAMIFLPLVSPE</sequence>
<name>A0A068UBL3_COFCA</name>
<evidence type="ECO:0000313" key="2">
    <source>
        <dbReference type="Proteomes" id="UP000295252"/>
    </source>
</evidence>
<proteinExistence type="predicted"/>
<reference evidence="2" key="1">
    <citation type="journal article" date="2014" name="Science">
        <title>The coffee genome provides insight into the convergent evolution of caffeine biosynthesis.</title>
        <authorList>
            <person name="Denoeud F."/>
            <person name="Carretero-Paulet L."/>
            <person name="Dereeper A."/>
            <person name="Droc G."/>
            <person name="Guyot R."/>
            <person name="Pietrella M."/>
            <person name="Zheng C."/>
            <person name="Alberti A."/>
            <person name="Anthony F."/>
            <person name="Aprea G."/>
            <person name="Aury J.M."/>
            <person name="Bento P."/>
            <person name="Bernard M."/>
            <person name="Bocs S."/>
            <person name="Campa C."/>
            <person name="Cenci A."/>
            <person name="Combes M.C."/>
            <person name="Crouzillat D."/>
            <person name="Da Silva C."/>
            <person name="Daddiego L."/>
            <person name="De Bellis F."/>
            <person name="Dussert S."/>
            <person name="Garsmeur O."/>
            <person name="Gayraud T."/>
            <person name="Guignon V."/>
            <person name="Jahn K."/>
            <person name="Jamilloux V."/>
            <person name="Joet T."/>
            <person name="Labadie K."/>
            <person name="Lan T."/>
            <person name="Leclercq J."/>
            <person name="Lepelley M."/>
            <person name="Leroy T."/>
            <person name="Li L.T."/>
            <person name="Librado P."/>
            <person name="Lopez L."/>
            <person name="Munoz A."/>
            <person name="Noel B."/>
            <person name="Pallavicini A."/>
            <person name="Perrotta G."/>
            <person name="Poncet V."/>
            <person name="Pot D."/>
            <person name="Priyono X."/>
            <person name="Rigoreau M."/>
            <person name="Rouard M."/>
            <person name="Rozas J."/>
            <person name="Tranchant-Dubreuil C."/>
            <person name="VanBuren R."/>
            <person name="Zhang Q."/>
            <person name="Andrade A.C."/>
            <person name="Argout X."/>
            <person name="Bertrand B."/>
            <person name="de Kochko A."/>
            <person name="Graziosi G."/>
            <person name="Henry R.J."/>
            <person name="Jayarama X."/>
            <person name="Ming R."/>
            <person name="Nagai C."/>
            <person name="Rounsley S."/>
            <person name="Sankoff D."/>
            <person name="Giuliano G."/>
            <person name="Albert V.A."/>
            <person name="Wincker P."/>
            <person name="Lashermes P."/>
        </authorList>
    </citation>
    <scope>NUCLEOTIDE SEQUENCE [LARGE SCALE GENOMIC DNA]</scope>
    <source>
        <strain evidence="2">cv. DH200-94</strain>
    </source>
</reference>
<organism evidence="1 2">
    <name type="scientific">Coffea canephora</name>
    <name type="common">Robusta coffee</name>
    <dbReference type="NCBI Taxonomy" id="49390"/>
    <lineage>
        <taxon>Eukaryota</taxon>
        <taxon>Viridiplantae</taxon>
        <taxon>Streptophyta</taxon>
        <taxon>Embryophyta</taxon>
        <taxon>Tracheophyta</taxon>
        <taxon>Spermatophyta</taxon>
        <taxon>Magnoliopsida</taxon>
        <taxon>eudicotyledons</taxon>
        <taxon>Gunneridae</taxon>
        <taxon>Pentapetalae</taxon>
        <taxon>asterids</taxon>
        <taxon>lamiids</taxon>
        <taxon>Gentianales</taxon>
        <taxon>Rubiaceae</taxon>
        <taxon>Ixoroideae</taxon>
        <taxon>Gardenieae complex</taxon>
        <taxon>Bertiereae - Coffeeae clade</taxon>
        <taxon>Coffeeae</taxon>
        <taxon>Coffea</taxon>
    </lineage>
</organism>
<dbReference type="EMBL" id="HG739101">
    <property type="protein sequence ID" value="CDP05642.1"/>
    <property type="molecule type" value="Genomic_DNA"/>
</dbReference>
<keyword evidence="2" id="KW-1185">Reference proteome</keyword>
<gene>
    <name evidence="1" type="ORF">GSCOC_T00020819001</name>
</gene>
<evidence type="ECO:0000313" key="1">
    <source>
        <dbReference type="EMBL" id="CDP05642.1"/>
    </source>
</evidence>
<dbReference type="Proteomes" id="UP000295252">
    <property type="component" value="Chromosome XI"/>
</dbReference>
<dbReference type="Gramene" id="CDP05642">
    <property type="protein sequence ID" value="CDP05642"/>
    <property type="gene ID" value="GSCOC_T00020819001"/>
</dbReference>
<dbReference type="InParanoid" id="A0A068UBL3"/>